<dbReference type="EMBL" id="LT594512">
    <property type="protein sequence ID" value="SBT76762.1"/>
    <property type="molecule type" value="Genomic_DNA"/>
</dbReference>
<dbReference type="GO" id="GO:0005787">
    <property type="term" value="C:signal peptidase complex"/>
    <property type="evidence" value="ECO:0007669"/>
    <property type="project" value="UniProtKB-UniRule"/>
</dbReference>
<comment type="function">
    <text evidence="8">Component of the signal peptidase complex (SPC) which catalyzes the cleavage of N-terminal signal sequences from nascent proteins as they are translocated into the lumen of the endoplasmic reticulum. Enhances the enzymatic activity of SPC and facilitates the interactions between different components of the translocation site.</text>
</comment>
<feature type="transmembrane region" description="Helical" evidence="8">
    <location>
        <begin position="83"/>
        <end position="102"/>
    </location>
</feature>
<keyword evidence="6 8" id="KW-1133">Transmembrane helix</keyword>
<dbReference type="Proteomes" id="UP000243200">
    <property type="component" value="Chromosome 8"/>
</dbReference>
<feature type="transmembrane region" description="Helical" evidence="8">
    <location>
        <begin position="52"/>
        <end position="71"/>
    </location>
</feature>
<dbReference type="OrthoDB" id="330185at2759"/>
<evidence type="ECO:0000256" key="4">
    <source>
        <dbReference type="ARBA" id="ARBA00022692"/>
    </source>
</evidence>
<evidence type="ECO:0000256" key="7">
    <source>
        <dbReference type="ARBA" id="ARBA00023136"/>
    </source>
</evidence>
<dbReference type="Pfam" id="PF06703">
    <property type="entry name" value="SPC25"/>
    <property type="match status" value="1"/>
</dbReference>
<evidence type="ECO:0000256" key="6">
    <source>
        <dbReference type="ARBA" id="ARBA00022989"/>
    </source>
</evidence>
<dbReference type="InterPro" id="IPR009582">
    <property type="entry name" value="Spc2/SPCS2"/>
</dbReference>
<keyword evidence="4 8" id="KW-0812">Transmembrane</keyword>
<evidence type="ECO:0000313" key="9">
    <source>
        <dbReference type="EMBL" id="SBT76762.1"/>
    </source>
</evidence>
<dbReference type="VEuPathDB" id="PlasmoDB:POWCR01_080025700"/>
<protein>
    <recommendedName>
        <fullName evidence="3 8">Signal peptidase complex subunit 2</fullName>
    </recommendedName>
</protein>
<reference evidence="9 10" key="1">
    <citation type="submission" date="2016-06" db="EMBL/GenBank/DDBJ databases">
        <authorList>
            <consortium name="Pathogen Informatics"/>
        </authorList>
    </citation>
    <scope>NUCLEOTIDE SEQUENCE [LARGE SCALE GENOMIC DNA]</scope>
    <source>
        <strain evidence="9">PowCR01</strain>
    </source>
</reference>
<name>A0A1C3KRL8_PLAOA</name>
<keyword evidence="5 8" id="KW-0256">Endoplasmic reticulum</keyword>
<dbReference type="VEuPathDB" id="PlasmoDB:PocGH01_08027800"/>
<comment type="subcellular location">
    <subcellularLocation>
        <location evidence="1 8">Endoplasmic reticulum membrane</location>
        <topology evidence="1 8">Multi-pass membrane protein</topology>
    </subcellularLocation>
</comment>
<evidence type="ECO:0000256" key="2">
    <source>
        <dbReference type="ARBA" id="ARBA00007324"/>
    </source>
</evidence>
<evidence type="ECO:0000313" key="10">
    <source>
        <dbReference type="Proteomes" id="UP000243200"/>
    </source>
</evidence>
<dbReference type="GO" id="GO:0008233">
    <property type="term" value="F:peptidase activity"/>
    <property type="evidence" value="ECO:0007669"/>
    <property type="project" value="UniProtKB-UniRule"/>
</dbReference>
<organism evidence="9 10">
    <name type="scientific">Plasmodium ovale</name>
    <name type="common">malaria parasite P. ovale</name>
    <dbReference type="NCBI Taxonomy" id="36330"/>
    <lineage>
        <taxon>Eukaryota</taxon>
        <taxon>Sar</taxon>
        <taxon>Alveolata</taxon>
        <taxon>Apicomplexa</taxon>
        <taxon>Aconoidasida</taxon>
        <taxon>Haemosporida</taxon>
        <taxon>Plasmodiidae</taxon>
        <taxon>Plasmodium</taxon>
        <taxon>Plasmodium (Plasmodium)</taxon>
    </lineage>
</organism>
<evidence type="ECO:0000256" key="3">
    <source>
        <dbReference type="ARBA" id="ARBA00017057"/>
    </source>
</evidence>
<dbReference type="GO" id="GO:0006465">
    <property type="term" value="P:signal peptide processing"/>
    <property type="evidence" value="ECO:0007669"/>
    <property type="project" value="UniProtKB-UniRule"/>
</dbReference>
<dbReference type="AlphaFoldDB" id="A0A1C3KRL8"/>
<sequence>MPTKNVEDENKESTYQVNNLYSEHEIKKVTQDYISEKIRGLNVDENVYYSNIRIMLCLMLVFIGSYCCVFVKYKKQPFLMIKLLVVFFALSIVLFLLEFFFFEDVFIILKTNNGGLVRLYFQLDVKKSSLCLAYKWNKKIHCTYFELGKLFNENGYLIQPYADNTLKQFITDHGKIFKLKDDKKKS</sequence>
<evidence type="ECO:0000256" key="8">
    <source>
        <dbReference type="RuleBase" id="RU368033"/>
    </source>
</evidence>
<comment type="similarity">
    <text evidence="2 8">Belongs to the SPCS2 family.</text>
</comment>
<evidence type="ECO:0000256" key="5">
    <source>
        <dbReference type="ARBA" id="ARBA00022824"/>
    </source>
</evidence>
<evidence type="ECO:0000256" key="1">
    <source>
        <dbReference type="ARBA" id="ARBA00004477"/>
    </source>
</evidence>
<accession>A0A1C3KRL8</accession>
<gene>
    <name evidence="9" type="primary">SPC2</name>
    <name evidence="9" type="ORF">POWCR01_080025700</name>
</gene>
<proteinExistence type="inferred from homology"/>
<keyword evidence="7 8" id="KW-0472">Membrane</keyword>